<dbReference type="Proteomes" id="UP000234300">
    <property type="component" value="Unassembled WGS sequence"/>
</dbReference>
<gene>
    <name evidence="1" type="ORF">BAURA86_03756</name>
</gene>
<dbReference type="AlphaFoldDB" id="A0A2H1KYK4"/>
<evidence type="ECO:0000313" key="1">
    <source>
        <dbReference type="EMBL" id="SMY04634.1"/>
    </source>
</evidence>
<accession>A0A2H1KYK4</accession>
<proteinExistence type="predicted"/>
<dbReference type="Gene3D" id="3.30.450.20">
    <property type="entry name" value="PAS domain"/>
    <property type="match status" value="1"/>
</dbReference>
<sequence length="240" mass="26427">MTHKGTNVRTIAETPEMARLIDVITSWHAHVPETIERISSVAVTAISADPRSLEAQMEEVVFEVLNSTHKFAGAGIVSVHPTVLARSRSLLWWVTQRENSRVEPLPLDADLTELGTYQAGLEDIEWYRVPAATGRPHMTGPFVDYMCTDQFAFTFTVPLKISGEFYGVAGIDMTVRSLEEEIESLLEDVSPDAILLSNTDLVAISLDPQFATGSRLKSEQLEAYDLTLVPGTLLSIAAPR</sequence>
<name>A0A2H1KYK4_BREAU</name>
<reference evidence="1 2" key="1">
    <citation type="submission" date="2017-03" db="EMBL/GenBank/DDBJ databases">
        <authorList>
            <person name="Afonso C.L."/>
            <person name="Miller P.J."/>
            <person name="Scott M.A."/>
            <person name="Spackman E."/>
            <person name="Goraichik I."/>
            <person name="Dimitrov K.M."/>
            <person name="Suarez D.L."/>
            <person name="Swayne D.E."/>
        </authorList>
    </citation>
    <scope>NUCLEOTIDE SEQUENCE [LARGE SCALE GENOMIC DNA]</scope>
    <source>
        <strain evidence="2">8(6)</strain>
    </source>
</reference>
<dbReference type="EMBL" id="FXZI01000022">
    <property type="protein sequence ID" value="SMY04634.1"/>
    <property type="molecule type" value="Genomic_DNA"/>
</dbReference>
<evidence type="ECO:0008006" key="3">
    <source>
        <dbReference type="Google" id="ProtNLM"/>
    </source>
</evidence>
<dbReference type="Pfam" id="PF22673">
    <property type="entry name" value="MCP-like_PDC_1"/>
    <property type="match status" value="1"/>
</dbReference>
<organism evidence="1 2">
    <name type="scientific">Brevibacterium aurantiacum</name>
    <dbReference type="NCBI Taxonomy" id="273384"/>
    <lineage>
        <taxon>Bacteria</taxon>
        <taxon>Bacillati</taxon>
        <taxon>Actinomycetota</taxon>
        <taxon>Actinomycetes</taxon>
        <taxon>Micrococcales</taxon>
        <taxon>Brevibacteriaceae</taxon>
        <taxon>Brevibacterium</taxon>
    </lineage>
</organism>
<protein>
    <recommendedName>
        <fullName evidence="3">Cache domain-containing protein</fullName>
    </recommendedName>
</protein>
<evidence type="ECO:0000313" key="2">
    <source>
        <dbReference type="Proteomes" id="UP000234300"/>
    </source>
</evidence>
<dbReference type="CDD" id="cd12913">
    <property type="entry name" value="PDC1_MCP_like"/>
    <property type="match status" value="1"/>
</dbReference>